<dbReference type="SMART" id="SM00159">
    <property type="entry name" value="PTX"/>
    <property type="match status" value="1"/>
</dbReference>
<dbReference type="InterPro" id="IPR001759">
    <property type="entry name" value="PTX_dom"/>
</dbReference>
<dbReference type="InterPro" id="IPR000832">
    <property type="entry name" value="GPCR_2_secretin-like"/>
</dbReference>
<feature type="transmembrane region" description="Helical" evidence="11">
    <location>
        <begin position="909"/>
        <end position="932"/>
    </location>
</feature>
<feature type="domain" description="Pentraxin (PTX)" evidence="15">
    <location>
        <begin position="64"/>
        <end position="260"/>
    </location>
</feature>
<proteinExistence type="inferred from homology"/>
<reference evidence="16 17" key="1">
    <citation type="submission" date="2024-01" db="EMBL/GenBank/DDBJ databases">
        <title>The genome of the rayed Mediterranean limpet Patella caerulea (Linnaeus, 1758).</title>
        <authorList>
            <person name="Anh-Thu Weber A."/>
            <person name="Halstead-Nussloch G."/>
        </authorList>
    </citation>
    <scope>NUCLEOTIDE SEQUENCE [LARGE SCALE GENOMIC DNA]</scope>
    <source>
        <strain evidence="16">AATW-2023a</strain>
        <tissue evidence="16">Whole specimen</tissue>
    </source>
</reference>
<keyword evidence="5 11" id="KW-1133">Transmembrane helix</keyword>
<dbReference type="SUPFAM" id="SSF49899">
    <property type="entry name" value="Concanavalin A-like lectins/glucanases"/>
    <property type="match status" value="1"/>
</dbReference>
<dbReference type="PROSITE" id="PS51828">
    <property type="entry name" value="PTX_2"/>
    <property type="match status" value="1"/>
</dbReference>
<dbReference type="EMBL" id="JAZGQO010000004">
    <property type="protein sequence ID" value="KAK6187728.1"/>
    <property type="molecule type" value="Genomic_DNA"/>
</dbReference>
<evidence type="ECO:0000313" key="16">
    <source>
        <dbReference type="EMBL" id="KAK6187728.1"/>
    </source>
</evidence>
<keyword evidence="6" id="KW-0297">G-protein coupled receptor</keyword>
<dbReference type="InterPro" id="IPR013320">
    <property type="entry name" value="ConA-like_dom_sf"/>
</dbReference>
<comment type="subcellular location">
    <subcellularLocation>
        <location evidence="1">Membrane</location>
        <topology evidence="1">Multi-pass membrane protein</topology>
    </subcellularLocation>
</comment>
<dbReference type="Pfam" id="PF00002">
    <property type="entry name" value="7tm_2"/>
    <property type="match status" value="1"/>
</dbReference>
<dbReference type="GO" id="GO:0004930">
    <property type="term" value="F:G protein-coupled receptor activity"/>
    <property type="evidence" value="ECO:0007669"/>
    <property type="project" value="UniProtKB-KW"/>
</dbReference>
<dbReference type="InterPro" id="IPR017981">
    <property type="entry name" value="GPCR_2-like_7TM"/>
</dbReference>
<keyword evidence="9" id="KW-0807">Transducer</keyword>
<protein>
    <submittedName>
        <fullName evidence="16">Uncharacterized protein</fullName>
    </submittedName>
</protein>
<comment type="similarity">
    <text evidence="2">Belongs to the G-protein coupled receptor 2 family. Adhesion G-protein coupled receptor (ADGR) subfamily.</text>
</comment>
<evidence type="ECO:0000256" key="6">
    <source>
        <dbReference type="ARBA" id="ARBA00023040"/>
    </source>
</evidence>
<organism evidence="16 17">
    <name type="scientific">Patella caerulea</name>
    <name type="common">Rayed Mediterranean limpet</name>
    <dbReference type="NCBI Taxonomy" id="87958"/>
    <lineage>
        <taxon>Eukaryota</taxon>
        <taxon>Metazoa</taxon>
        <taxon>Spiralia</taxon>
        <taxon>Lophotrochozoa</taxon>
        <taxon>Mollusca</taxon>
        <taxon>Gastropoda</taxon>
        <taxon>Patellogastropoda</taxon>
        <taxon>Patelloidea</taxon>
        <taxon>Patellidae</taxon>
        <taxon>Patella</taxon>
    </lineage>
</organism>
<dbReference type="Pfam" id="PF13385">
    <property type="entry name" value="Laminin_G_3"/>
    <property type="match status" value="1"/>
</dbReference>
<feature type="domain" description="G-protein coupled receptors family 2 profile 2" evidence="14">
    <location>
        <begin position="689"/>
        <end position="933"/>
    </location>
</feature>
<keyword evidence="8" id="KW-0675">Receptor</keyword>
<dbReference type="AlphaFoldDB" id="A0AAN8K8G8"/>
<feature type="transmembrane region" description="Helical" evidence="11">
    <location>
        <begin position="729"/>
        <end position="745"/>
    </location>
</feature>
<feature type="transmembrane region" description="Helical" evidence="11">
    <location>
        <begin position="799"/>
        <end position="818"/>
    </location>
</feature>
<dbReference type="PANTHER" id="PTHR12011">
    <property type="entry name" value="ADHESION G-PROTEIN COUPLED RECEPTOR"/>
    <property type="match status" value="1"/>
</dbReference>
<evidence type="ECO:0000256" key="8">
    <source>
        <dbReference type="ARBA" id="ARBA00023170"/>
    </source>
</evidence>
<evidence type="ECO:0000256" key="10">
    <source>
        <dbReference type="PROSITE-ProRule" id="PRU01172"/>
    </source>
</evidence>
<name>A0AAN8K8G8_PATCE</name>
<dbReference type="Gene3D" id="1.20.1070.10">
    <property type="entry name" value="Rhodopsin 7-helix transmembrane proteins"/>
    <property type="match status" value="1"/>
</dbReference>
<evidence type="ECO:0000256" key="11">
    <source>
        <dbReference type="SAM" id="Phobius"/>
    </source>
</evidence>
<evidence type="ECO:0000256" key="12">
    <source>
        <dbReference type="SAM" id="SignalP"/>
    </source>
</evidence>
<feature type="signal peptide" evidence="12">
    <location>
        <begin position="1"/>
        <end position="20"/>
    </location>
</feature>
<dbReference type="Gene3D" id="2.60.120.200">
    <property type="match status" value="1"/>
</dbReference>
<feature type="transmembrane region" description="Helical" evidence="11">
    <location>
        <begin position="838"/>
        <end position="859"/>
    </location>
</feature>
<feature type="transmembrane region" description="Helical" evidence="11">
    <location>
        <begin position="880"/>
        <end position="903"/>
    </location>
</feature>
<evidence type="ECO:0000259" key="14">
    <source>
        <dbReference type="PROSITE" id="PS50261"/>
    </source>
</evidence>
<evidence type="ECO:0000256" key="1">
    <source>
        <dbReference type="ARBA" id="ARBA00004141"/>
    </source>
</evidence>
<dbReference type="PROSITE" id="PS50261">
    <property type="entry name" value="G_PROTEIN_RECEP_F2_4"/>
    <property type="match status" value="1"/>
</dbReference>
<keyword evidence="3 11" id="KW-0812">Transmembrane</keyword>
<dbReference type="GO" id="GO:0005886">
    <property type="term" value="C:plasma membrane"/>
    <property type="evidence" value="ECO:0007669"/>
    <property type="project" value="TreeGrafter"/>
</dbReference>
<feature type="domain" description="G-protein coupled receptors family 2 profile 1" evidence="13">
    <location>
        <begin position="263"/>
        <end position="350"/>
    </location>
</feature>
<keyword evidence="17" id="KW-1185">Reference proteome</keyword>
<keyword evidence="4 12" id="KW-0732">Signal</keyword>
<dbReference type="Proteomes" id="UP001347796">
    <property type="component" value="Unassembled WGS sequence"/>
</dbReference>
<evidence type="ECO:0000313" key="17">
    <source>
        <dbReference type="Proteomes" id="UP001347796"/>
    </source>
</evidence>
<comment type="caution">
    <text evidence="16">The sequence shown here is derived from an EMBL/GenBank/DDBJ whole genome shotgun (WGS) entry which is preliminary data.</text>
</comment>
<dbReference type="Gene3D" id="2.60.220.50">
    <property type="match status" value="1"/>
</dbReference>
<evidence type="ECO:0000259" key="15">
    <source>
        <dbReference type="PROSITE" id="PS51828"/>
    </source>
</evidence>
<feature type="transmembrane region" description="Helical" evidence="11">
    <location>
        <begin position="694"/>
        <end position="717"/>
    </location>
</feature>
<accession>A0AAN8K8G8</accession>
<evidence type="ECO:0000256" key="4">
    <source>
        <dbReference type="ARBA" id="ARBA00022729"/>
    </source>
</evidence>
<evidence type="ECO:0000256" key="5">
    <source>
        <dbReference type="ARBA" id="ARBA00022989"/>
    </source>
</evidence>
<dbReference type="InterPro" id="IPR036445">
    <property type="entry name" value="GPCR_2_extracell_dom_sf"/>
</dbReference>
<dbReference type="Gene3D" id="4.10.1240.10">
    <property type="entry name" value="GPCR, family 2, extracellular hormone receptor domain"/>
    <property type="match status" value="1"/>
</dbReference>
<comment type="caution">
    <text evidence="10">Lacks conserved residue(s) required for the propagation of feature annotation.</text>
</comment>
<dbReference type="GO" id="GO:0007189">
    <property type="term" value="P:adenylate cyclase-activating G protein-coupled receptor signaling pathway"/>
    <property type="evidence" value="ECO:0007669"/>
    <property type="project" value="TreeGrafter"/>
</dbReference>
<feature type="chain" id="PRO_5042933726" evidence="12">
    <location>
        <begin position="21"/>
        <end position="1007"/>
    </location>
</feature>
<dbReference type="SUPFAM" id="SSF81321">
    <property type="entry name" value="Family A G protein-coupled receptor-like"/>
    <property type="match status" value="1"/>
</dbReference>
<dbReference type="InterPro" id="IPR046338">
    <property type="entry name" value="GAIN_dom_sf"/>
</dbReference>
<evidence type="ECO:0000256" key="3">
    <source>
        <dbReference type="ARBA" id="ARBA00022692"/>
    </source>
</evidence>
<dbReference type="GO" id="GO:0007166">
    <property type="term" value="P:cell surface receptor signaling pathway"/>
    <property type="evidence" value="ECO:0007669"/>
    <property type="project" value="InterPro"/>
</dbReference>
<evidence type="ECO:0000256" key="2">
    <source>
        <dbReference type="ARBA" id="ARBA00007343"/>
    </source>
</evidence>
<dbReference type="PROSITE" id="PS50227">
    <property type="entry name" value="G_PROTEIN_RECEP_F2_3"/>
    <property type="match status" value="1"/>
</dbReference>
<evidence type="ECO:0000256" key="7">
    <source>
        <dbReference type="ARBA" id="ARBA00023136"/>
    </source>
</evidence>
<dbReference type="Pfam" id="PF16489">
    <property type="entry name" value="GAIN"/>
    <property type="match status" value="1"/>
</dbReference>
<feature type="transmembrane region" description="Helical" evidence="11">
    <location>
        <begin position="757"/>
        <end position="787"/>
    </location>
</feature>
<dbReference type="InterPro" id="IPR032471">
    <property type="entry name" value="AGRL2-4_GAIN_subdom_A"/>
</dbReference>
<evidence type="ECO:0000259" key="13">
    <source>
        <dbReference type="PROSITE" id="PS50227"/>
    </source>
</evidence>
<dbReference type="PANTHER" id="PTHR12011:SF470">
    <property type="entry name" value="ADHESION G PROTEIN-COUPLED RECEPTOR L2-LIKE"/>
    <property type="match status" value="1"/>
</dbReference>
<keyword evidence="7 11" id="KW-0472">Membrane</keyword>
<dbReference type="InterPro" id="IPR001879">
    <property type="entry name" value="GPCR_2_extracellular_dom"/>
</dbReference>
<sequence length="1007" mass="114705">MFQKIFIVCMIGFVTDSVLGLSPPYQCHSTYYTDPKCIDHPDGYGCECGPGFHWNTFMCMSSAIDSRFEFKAVDPPRYTLLLNKAFPKLKDFTISFWINVSNPDLPGTILSYSHSEENLVRMMSGPTLRFEVFNRMKDTNIKLIPHQWYHVTWTWTSTDGRWVFYINGDQRQSGYLNRTLKPIPSGGEVVLGQSQPFEIATALDGDLSHLNIWNYAMAKEEIRNITKSCNFMYCGNAVQWVEFRSGTRGAMKIRWPSGIFTEQCFTEKTAAISCDTFCSDLIGAQCNEEIKENIKWNRTKAQMNISVDCPRQGDNTTNSEGHAVRVCKLRENANDGIWAEPLIDGCISDRLLEIKNKFRSIGNDDMNEIMILQLADELLNHTENNSYTNPIDIATVIDLLQIMVKTQGVAPKTITWQDGGIKFASAKEVYPTFEQTKTFSQILGTIIDNLLSSKNDAGWNATQPAGVEGDNLLVVMHLFADVISRSLVYHVIDGLVSYKDAVITIFKENIEFKIETYWIEEFYGSSFPSPEDQKRYKLDKNNGFLRIRRGVLMSQNASELPVFIGVSSFRYRKLAQNVPNKVWKGRKEEDLVNTPIMAVYLHIGDFAVNNLSSPILVDLPILDTFNISNPECVRVVHKQRTNEWYWSKSGCRLLYFDGKSGTCACHIPGVFSITTDMYDVNWDKGDKRPHLMNFASYIGCAVSATFCLITFIVHVYLRTSSASAALHKNLSLSISCGQVIFMFGIDRYDQPAVCQVFAVLLHFFFLSNYAWLMNEAFNLYIVITYSAHNQTDLNDSGSMLRYHILGWVIPGILVGAFIGTNSDTYYAPDMCWISWAHFWLFIGPAVGIIAVSTLVLIFTAKEHNENSYTKSEKTNKIIMIHMKGLWTQIILVTVCWAFAFISIKMVDQILKYIFALFNCLQGAFFMVFYLLLHEEIREVFKSQKKKQTLVLQGYDFPDEHSLDSSVSSCLLDKDKDSRKKSHYLRSLKKRTNNEDDKGSDCEMITSV</sequence>
<gene>
    <name evidence="16" type="ORF">SNE40_005687</name>
</gene>
<evidence type="ECO:0000256" key="9">
    <source>
        <dbReference type="ARBA" id="ARBA00023224"/>
    </source>
</evidence>